<feature type="transmembrane region" description="Helical" evidence="6">
    <location>
        <begin position="130"/>
        <end position="148"/>
    </location>
</feature>
<evidence type="ECO:0000313" key="7">
    <source>
        <dbReference type="EMBL" id="CAH7686500.1"/>
    </source>
</evidence>
<protein>
    <submittedName>
        <fullName evidence="7">Uncharacterized protein</fullName>
    </submittedName>
</protein>
<proteinExistence type="predicted"/>
<feature type="compositionally biased region" description="Polar residues" evidence="5">
    <location>
        <begin position="92"/>
        <end position="103"/>
    </location>
</feature>
<organism evidence="7 8">
    <name type="scientific">Phakopsora pachyrhizi</name>
    <name type="common">Asian soybean rust disease fungus</name>
    <dbReference type="NCBI Taxonomy" id="170000"/>
    <lineage>
        <taxon>Eukaryota</taxon>
        <taxon>Fungi</taxon>
        <taxon>Dikarya</taxon>
        <taxon>Basidiomycota</taxon>
        <taxon>Pucciniomycotina</taxon>
        <taxon>Pucciniomycetes</taxon>
        <taxon>Pucciniales</taxon>
        <taxon>Phakopsoraceae</taxon>
        <taxon>Phakopsora</taxon>
    </lineage>
</organism>
<dbReference type="PANTHER" id="PTHR36460:SF1">
    <property type="entry name" value="UPF0132 DOMAIN PROTEIN (AFU_ORTHOLOGUE AFUA_3G10255)"/>
    <property type="match status" value="1"/>
</dbReference>
<comment type="caution">
    <text evidence="7">The sequence shown here is derived from an EMBL/GenBank/DDBJ whole genome shotgun (WGS) entry which is preliminary data.</text>
</comment>
<dbReference type="AlphaFoldDB" id="A0AAV0BLQ5"/>
<keyword evidence="4 6" id="KW-0472">Membrane</keyword>
<reference evidence="7" key="1">
    <citation type="submission" date="2022-06" db="EMBL/GenBank/DDBJ databases">
        <authorList>
            <consortium name="SYNGENTA / RWTH Aachen University"/>
        </authorList>
    </citation>
    <scope>NUCLEOTIDE SEQUENCE</scope>
</reference>
<dbReference type="GO" id="GO:0016020">
    <property type="term" value="C:membrane"/>
    <property type="evidence" value="ECO:0007669"/>
    <property type="project" value="UniProtKB-SubCell"/>
</dbReference>
<feature type="transmembrane region" description="Helical" evidence="6">
    <location>
        <begin position="160"/>
        <end position="177"/>
    </location>
</feature>
<feature type="transmembrane region" description="Helical" evidence="6">
    <location>
        <begin position="184"/>
        <end position="202"/>
    </location>
</feature>
<accession>A0AAV0BLQ5</accession>
<dbReference type="Proteomes" id="UP001153365">
    <property type="component" value="Unassembled WGS sequence"/>
</dbReference>
<name>A0AAV0BLQ5_PHAPC</name>
<evidence type="ECO:0000256" key="6">
    <source>
        <dbReference type="SAM" id="Phobius"/>
    </source>
</evidence>
<feature type="region of interest" description="Disordered" evidence="5">
    <location>
        <begin position="1"/>
        <end position="110"/>
    </location>
</feature>
<evidence type="ECO:0000256" key="4">
    <source>
        <dbReference type="ARBA" id="ARBA00023136"/>
    </source>
</evidence>
<evidence type="ECO:0000313" key="8">
    <source>
        <dbReference type="Proteomes" id="UP001153365"/>
    </source>
</evidence>
<keyword evidence="8" id="KW-1185">Reference proteome</keyword>
<evidence type="ECO:0000256" key="3">
    <source>
        <dbReference type="ARBA" id="ARBA00022989"/>
    </source>
</evidence>
<sequence>MNFAPYELPPEEQYRRPTSKQYYSQGPSNTSRSDSNNQTTRPESDIYQSNYHQGGRTVDPTAVKSFQSSYGNINSNNNYNNQRSSSIDDDQQNFNSNRAPNGSHSRRPDSNQIYLSAESYETRFGWRVDLLSGLSYCTPIVGIIILIFETKNDYVRIHGYQSILLAIPLVFLHLLFISSHFLQVLLFFIDLGTYGWLGYQAYCDAEMLNRNLLPFIGPIAERWTIEE</sequence>
<dbReference type="PANTHER" id="PTHR36460">
    <property type="entry name" value="UPF0132 DOMAIN PROTEIN (AFU_ORTHOLOGUE AFUA_3G10255)"/>
    <property type="match status" value="1"/>
</dbReference>
<keyword evidence="2 6" id="KW-0812">Transmembrane</keyword>
<feature type="compositionally biased region" description="Polar residues" evidence="5">
    <location>
        <begin position="19"/>
        <end position="52"/>
    </location>
</feature>
<evidence type="ECO:0000256" key="1">
    <source>
        <dbReference type="ARBA" id="ARBA00004141"/>
    </source>
</evidence>
<evidence type="ECO:0000256" key="2">
    <source>
        <dbReference type="ARBA" id="ARBA00022692"/>
    </source>
</evidence>
<comment type="subcellular location">
    <subcellularLocation>
        <location evidence="1">Membrane</location>
        <topology evidence="1">Multi-pass membrane protein</topology>
    </subcellularLocation>
</comment>
<dbReference type="EMBL" id="CALTRL010005796">
    <property type="protein sequence ID" value="CAH7686500.1"/>
    <property type="molecule type" value="Genomic_DNA"/>
</dbReference>
<feature type="compositionally biased region" description="Low complexity" evidence="5">
    <location>
        <begin position="67"/>
        <end position="85"/>
    </location>
</feature>
<keyword evidence="3 6" id="KW-1133">Transmembrane helix</keyword>
<evidence type="ECO:0000256" key="5">
    <source>
        <dbReference type="SAM" id="MobiDB-lite"/>
    </source>
</evidence>
<gene>
    <name evidence="7" type="ORF">PPACK8108_LOCUS21153</name>
</gene>